<comment type="catalytic activity">
    <reaction evidence="1">
        <text>ATP + protein L-histidine = ADP + protein N-phospho-L-histidine.</text>
        <dbReference type="EC" id="2.7.13.3"/>
    </reaction>
</comment>
<feature type="region of interest" description="Disordered" evidence="12">
    <location>
        <begin position="103"/>
        <end position="123"/>
    </location>
</feature>
<keyword evidence="8 16" id="KW-0418">Kinase</keyword>
<dbReference type="PANTHER" id="PTHR45436">
    <property type="entry name" value="SENSOR HISTIDINE KINASE YKOH"/>
    <property type="match status" value="1"/>
</dbReference>
<dbReference type="SMART" id="SM00387">
    <property type="entry name" value="HATPase_c"/>
    <property type="match status" value="1"/>
</dbReference>
<dbReference type="EMBL" id="LZLS01000156">
    <property type="protein sequence ID" value="OBK24312.1"/>
    <property type="molecule type" value="Genomic_DNA"/>
</dbReference>
<evidence type="ECO:0000256" key="8">
    <source>
        <dbReference type="ARBA" id="ARBA00022777"/>
    </source>
</evidence>
<dbReference type="PROSITE" id="PS50885">
    <property type="entry name" value="HAMP"/>
    <property type="match status" value="1"/>
</dbReference>
<evidence type="ECO:0000256" key="9">
    <source>
        <dbReference type="ARBA" id="ARBA00022989"/>
    </source>
</evidence>
<dbReference type="InterPro" id="IPR005467">
    <property type="entry name" value="His_kinase_dom"/>
</dbReference>
<dbReference type="InterPro" id="IPR036097">
    <property type="entry name" value="HisK_dim/P_sf"/>
</dbReference>
<keyword evidence="10" id="KW-0902">Two-component regulatory system</keyword>
<dbReference type="GO" id="GO:0000155">
    <property type="term" value="F:phosphorelay sensor kinase activity"/>
    <property type="evidence" value="ECO:0007669"/>
    <property type="project" value="InterPro"/>
</dbReference>
<dbReference type="AlphaFoldDB" id="A0A1A3NVF0"/>
<evidence type="ECO:0000256" key="12">
    <source>
        <dbReference type="SAM" id="MobiDB-lite"/>
    </source>
</evidence>
<dbReference type="FunFam" id="1.10.287.130:FF:000001">
    <property type="entry name" value="Two-component sensor histidine kinase"/>
    <property type="match status" value="1"/>
</dbReference>
<dbReference type="InterPro" id="IPR036890">
    <property type="entry name" value="HATPase_C_sf"/>
</dbReference>
<organism evidence="16 17">
    <name type="scientific">Mycobacterium asiaticum</name>
    <dbReference type="NCBI Taxonomy" id="1790"/>
    <lineage>
        <taxon>Bacteria</taxon>
        <taxon>Bacillati</taxon>
        <taxon>Actinomycetota</taxon>
        <taxon>Actinomycetes</taxon>
        <taxon>Mycobacteriales</taxon>
        <taxon>Mycobacteriaceae</taxon>
        <taxon>Mycobacterium</taxon>
    </lineage>
</organism>
<gene>
    <name evidence="16" type="ORF">A5634_02960</name>
</gene>
<name>A0A1A3NVF0_MYCAS</name>
<dbReference type="InterPro" id="IPR003594">
    <property type="entry name" value="HATPase_dom"/>
</dbReference>
<evidence type="ECO:0000256" key="5">
    <source>
        <dbReference type="ARBA" id="ARBA00022553"/>
    </source>
</evidence>
<dbReference type="SMART" id="SM00388">
    <property type="entry name" value="HisKA"/>
    <property type="match status" value="1"/>
</dbReference>
<keyword evidence="7 13" id="KW-0812">Transmembrane</keyword>
<dbReference type="PANTHER" id="PTHR45436:SF5">
    <property type="entry name" value="SENSOR HISTIDINE KINASE TRCS"/>
    <property type="match status" value="1"/>
</dbReference>
<evidence type="ECO:0000256" key="13">
    <source>
        <dbReference type="SAM" id="Phobius"/>
    </source>
</evidence>
<feature type="transmembrane region" description="Helical" evidence="13">
    <location>
        <begin position="158"/>
        <end position="181"/>
    </location>
</feature>
<dbReference type="FunFam" id="3.30.565.10:FF:000006">
    <property type="entry name" value="Sensor histidine kinase WalK"/>
    <property type="match status" value="1"/>
</dbReference>
<dbReference type="EC" id="2.7.13.3" evidence="4"/>
<evidence type="ECO:0000313" key="16">
    <source>
        <dbReference type="EMBL" id="OBK24312.1"/>
    </source>
</evidence>
<reference evidence="16 17" key="1">
    <citation type="submission" date="2016-06" db="EMBL/GenBank/DDBJ databases">
        <authorList>
            <person name="Kjaerup R.B."/>
            <person name="Dalgaard T.S."/>
            <person name="Juul-Madsen H.R."/>
        </authorList>
    </citation>
    <scope>NUCLEOTIDE SEQUENCE [LARGE SCALE GENOMIC DNA]</scope>
    <source>
        <strain evidence="16 17">1165133.8</strain>
    </source>
</reference>
<dbReference type="GO" id="GO:0005509">
    <property type="term" value="F:calcium ion binding"/>
    <property type="evidence" value="ECO:0007669"/>
    <property type="project" value="UniProtKB-ARBA"/>
</dbReference>
<dbReference type="InterPro" id="IPR003661">
    <property type="entry name" value="HisK_dim/P_dom"/>
</dbReference>
<dbReference type="SUPFAM" id="SSF158472">
    <property type="entry name" value="HAMP domain-like"/>
    <property type="match status" value="1"/>
</dbReference>
<evidence type="ECO:0000256" key="10">
    <source>
        <dbReference type="ARBA" id="ARBA00023012"/>
    </source>
</evidence>
<dbReference type="CDD" id="cd06225">
    <property type="entry name" value="HAMP"/>
    <property type="match status" value="1"/>
</dbReference>
<dbReference type="SMART" id="SM00304">
    <property type="entry name" value="HAMP"/>
    <property type="match status" value="1"/>
</dbReference>
<keyword evidence="5" id="KW-0597">Phosphoprotein</keyword>
<evidence type="ECO:0000256" key="4">
    <source>
        <dbReference type="ARBA" id="ARBA00012438"/>
    </source>
</evidence>
<proteinExistence type="predicted"/>
<dbReference type="SUPFAM" id="SSF47384">
    <property type="entry name" value="Homodimeric domain of signal transducing histidine kinase"/>
    <property type="match status" value="1"/>
</dbReference>
<dbReference type="PROSITE" id="PS50109">
    <property type="entry name" value="HIS_KIN"/>
    <property type="match status" value="1"/>
</dbReference>
<feature type="domain" description="HAMP" evidence="15">
    <location>
        <begin position="181"/>
        <end position="234"/>
    </location>
</feature>
<dbReference type="OrthoDB" id="9786919at2"/>
<dbReference type="Pfam" id="PF00672">
    <property type="entry name" value="HAMP"/>
    <property type="match status" value="1"/>
</dbReference>
<protein>
    <recommendedName>
        <fullName evidence="4">histidine kinase</fullName>
        <ecNumber evidence="4">2.7.13.3</ecNumber>
    </recommendedName>
</protein>
<dbReference type="Pfam" id="PF02518">
    <property type="entry name" value="HATPase_c"/>
    <property type="match status" value="1"/>
</dbReference>
<evidence type="ECO:0000259" key="14">
    <source>
        <dbReference type="PROSITE" id="PS50109"/>
    </source>
</evidence>
<dbReference type="InterPro" id="IPR004358">
    <property type="entry name" value="Sig_transdc_His_kin-like_C"/>
</dbReference>
<accession>A0A1A3NVF0</accession>
<evidence type="ECO:0000256" key="1">
    <source>
        <dbReference type="ARBA" id="ARBA00000085"/>
    </source>
</evidence>
<dbReference type="PRINTS" id="PR00344">
    <property type="entry name" value="BCTRLSENSOR"/>
</dbReference>
<evidence type="ECO:0000313" key="17">
    <source>
        <dbReference type="Proteomes" id="UP000093928"/>
    </source>
</evidence>
<dbReference type="Gene3D" id="1.10.287.130">
    <property type="match status" value="1"/>
</dbReference>
<dbReference type="InterPro" id="IPR050428">
    <property type="entry name" value="TCS_sensor_his_kinase"/>
</dbReference>
<dbReference type="SUPFAM" id="SSF55874">
    <property type="entry name" value="ATPase domain of HSP90 chaperone/DNA topoisomerase II/histidine kinase"/>
    <property type="match status" value="1"/>
</dbReference>
<evidence type="ECO:0000256" key="2">
    <source>
        <dbReference type="ARBA" id="ARBA00001968"/>
    </source>
</evidence>
<feature type="domain" description="Histidine kinase" evidence="14">
    <location>
        <begin position="256"/>
        <end position="470"/>
    </location>
</feature>
<evidence type="ECO:0000259" key="15">
    <source>
        <dbReference type="PROSITE" id="PS50885"/>
    </source>
</evidence>
<evidence type="ECO:0000256" key="11">
    <source>
        <dbReference type="ARBA" id="ARBA00023136"/>
    </source>
</evidence>
<dbReference type="Proteomes" id="UP000093928">
    <property type="component" value="Unassembled WGS sequence"/>
</dbReference>
<sequence length="476" mass="50948">MPDRYRRGVPLRVGLVTATLALVLCGLLASGVAVTSILRQNLIRRIDSTLMDATRTWAQAPFRHAVATGEGPDPARPPSKFYVRAVSPDGRIMTAINDRNAEPALPASNDVGPNPTTLPSVGDSDTQWRVVTVRGPNGGLTTVAADLTDVDHTVRSLVWLQAGIGAAVLAVVGLASFAVVYRSLRPLSEVEHTAAAIADGQLDRRIAQRDPRTEVGRLSLALNGMLAQIQKALAASESSAETARGSEERMRRFITDASHELRTPLTTIRGFAELYRQGAARDVSMLLSRIESEASRMGLLVDDLLLLARLDVQRPLEKTRVDLLALASDAVHDGRAIDPQRTITMEVLDGPGTPEVLGDEARLRQVLSNLVANAIQHTPQAADVTVRVGTRGDDAVLEVADRGPGMSQEDADRIFERFYRTDSSRARASGGTGLGLSIVDSLVRAHGGNVTVTTAVGEGCCFRVTLPRVELPAHDG</sequence>
<dbReference type="GO" id="GO:0005886">
    <property type="term" value="C:plasma membrane"/>
    <property type="evidence" value="ECO:0007669"/>
    <property type="project" value="UniProtKB-SubCell"/>
</dbReference>
<keyword evidence="9 13" id="KW-1133">Transmembrane helix</keyword>
<dbReference type="RefSeq" id="WP_065145082.1">
    <property type="nucleotide sequence ID" value="NZ_LZLS01000156.1"/>
</dbReference>
<comment type="subcellular location">
    <subcellularLocation>
        <location evidence="3">Cell membrane</location>
    </subcellularLocation>
</comment>
<feature type="compositionally biased region" description="Polar residues" evidence="12">
    <location>
        <begin position="114"/>
        <end position="123"/>
    </location>
</feature>
<comment type="caution">
    <text evidence="16">The sequence shown here is derived from an EMBL/GenBank/DDBJ whole genome shotgun (WGS) entry which is preliminary data.</text>
</comment>
<dbReference type="CDD" id="cd00082">
    <property type="entry name" value="HisKA"/>
    <property type="match status" value="1"/>
</dbReference>
<evidence type="ECO:0000256" key="6">
    <source>
        <dbReference type="ARBA" id="ARBA00022679"/>
    </source>
</evidence>
<keyword evidence="11 13" id="KW-0472">Membrane</keyword>
<dbReference type="Gene3D" id="3.30.565.10">
    <property type="entry name" value="Histidine kinase-like ATPase, C-terminal domain"/>
    <property type="match status" value="1"/>
</dbReference>
<keyword evidence="6" id="KW-0808">Transferase</keyword>
<dbReference type="Pfam" id="PF00512">
    <property type="entry name" value="HisKA"/>
    <property type="match status" value="1"/>
</dbReference>
<dbReference type="CDD" id="cd00075">
    <property type="entry name" value="HATPase"/>
    <property type="match status" value="1"/>
</dbReference>
<comment type="cofactor">
    <cofactor evidence="2">
        <name>a divalent metal cation</name>
        <dbReference type="ChEBI" id="CHEBI:60240"/>
    </cofactor>
</comment>
<evidence type="ECO:0000256" key="3">
    <source>
        <dbReference type="ARBA" id="ARBA00004236"/>
    </source>
</evidence>
<dbReference type="Gene3D" id="6.10.340.10">
    <property type="match status" value="1"/>
</dbReference>
<evidence type="ECO:0000256" key="7">
    <source>
        <dbReference type="ARBA" id="ARBA00022692"/>
    </source>
</evidence>
<dbReference type="InterPro" id="IPR003660">
    <property type="entry name" value="HAMP_dom"/>
</dbReference>